<feature type="transmembrane region" description="Helical" evidence="2">
    <location>
        <begin position="400"/>
        <end position="422"/>
    </location>
</feature>
<keyword evidence="2" id="KW-0472">Membrane</keyword>
<sequence length="549" mass="61164">MKVPADMGRINAELNDVARNTDDTNRARALVAAGADLSSTNGPEWRHTPLHQAAFHGRYEMAKCLIELGSPLTQQSNPCGRGSTGIPLELARGGGHTRIAEIIEQAMSPKPLTPPAVIPLDVESGQNQARPGEETYLERLQRREQAYAYWKATPKMYGKVRTCEEGSANCTPFLTPTTQRPSMRLASNVCDNFVLNALAGHQLTGCCVKMKVMELEGVSPLKEAEEERNDIKCYNICAPLISIGLGLFCFSAFAAIELYMELGCSAGCVPFKWPNVTTSISNDPRFDATAWRTGTEMCYPVYDPSAEEGSGTWEQSNGTFPLGNAYPKPFPTNWCEGDICENKNNDELYTWGVQMNLIGGVILGADDHHCKEDECYYIQRAVWNSTLCDRSDFEVGKSKWIITLLWSELIQFSVQFTFNFLIKTCNSKAWLCAAAPLCCMLVPSIMFILGAAMFNGVFAKYLFVPFFAALITEWATALVVPPLLTLPIYFTHRAQFKRLFPGAKNIQDFKSRKELEPGCDVKEFKGGLHFWEKFCGAALFMWEMFTKVS</sequence>
<dbReference type="PROSITE" id="PS50088">
    <property type="entry name" value="ANK_REPEAT"/>
    <property type="match status" value="1"/>
</dbReference>
<dbReference type="InterPro" id="IPR036770">
    <property type="entry name" value="Ankyrin_rpt-contain_sf"/>
</dbReference>
<dbReference type="AlphaFoldDB" id="A0A9W7E1G4"/>
<accession>A0A9W7E1G4</accession>
<keyword evidence="2" id="KW-0812">Transmembrane</keyword>
<protein>
    <submittedName>
        <fullName evidence="3">Uncharacterized protein</fullName>
    </submittedName>
</protein>
<gene>
    <name evidence="3" type="ORF">TL16_g02648</name>
</gene>
<dbReference type="EMBL" id="BLQM01000065">
    <property type="protein sequence ID" value="GMH58603.1"/>
    <property type="molecule type" value="Genomic_DNA"/>
</dbReference>
<evidence type="ECO:0000313" key="4">
    <source>
        <dbReference type="Proteomes" id="UP001162640"/>
    </source>
</evidence>
<dbReference type="Gene3D" id="1.25.40.20">
    <property type="entry name" value="Ankyrin repeat-containing domain"/>
    <property type="match status" value="1"/>
</dbReference>
<name>A0A9W7E1G4_9STRA</name>
<keyword evidence="1" id="KW-0040">ANK repeat</keyword>
<organism evidence="3 4">
    <name type="scientific">Triparma laevis f. inornata</name>
    <dbReference type="NCBI Taxonomy" id="1714386"/>
    <lineage>
        <taxon>Eukaryota</taxon>
        <taxon>Sar</taxon>
        <taxon>Stramenopiles</taxon>
        <taxon>Ochrophyta</taxon>
        <taxon>Bolidophyceae</taxon>
        <taxon>Parmales</taxon>
        <taxon>Triparmaceae</taxon>
        <taxon>Triparma</taxon>
    </lineage>
</organism>
<feature type="repeat" description="ANK" evidence="1">
    <location>
        <begin position="45"/>
        <end position="77"/>
    </location>
</feature>
<feature type="transmembrane region" description="Helical" evidence="2">
    <location>
        <begin position="466"/>
        <end position="490"/>
    </location>
</feature>
<dbReference type="SUPFAM" id="SSF48403">
    <property type="entry name" value="Ankyrin repeat"/>
    <property type="match status" value="1"/>
</dbReference>
<evidence type="ECO:0000256" key="2">
    <source>
        <dbReference type="SAM" id="Phobius"/>
    </source>
</evidence>
<dbReference type="InterPro" id="IPR002110">
    <property type="entry name" value="Ankyrin_rpt"/>
</dbReference>
<dbReference type="Proteomes" id="UP001162640">
    <property type="component" value="Unassembled WGS sequence"/>
</dbReference>
<evidence type="ECO:0000313" key="3">
    <source>
        <dbReference type="EMBL" id="GMH58603.1"/>
    </source>
</evidence>
<proteinExistence type="predicted"/>
<reference evidence="4" key="1">
    <citation type="journal article" date="2023" name="Commun. Biol.">
        <title>Genome analysis of Parmales, the sister group of diatoms, reveals the evolutionary specialization of diatoms from phago-mixotrophs to photoautotrophs.</title>
        <authorList>
            <person name="Ban H."/>
            <person name="Sato S."/>
            <person name="Yoshikawa S."/>
            <person name="Yamada K."/>
            <person name="Nakamura Y."/>
            <person name="Ichinomiya M."/>
            <person name="Sato N."/>
            <person name="Blanc-Mathieu R."/>
            <person name="Endo H."/>
            <person name="Kuwata A."/>
            <person name="Ogata H."/>
        </authorList>
    </citation>
    <scope>NUCLEOTIDE SEQUENCE [LARGE SCALE GENOMIC DNA]</scope>
</reference>
<evidence type="ECO:0000256" key="1">
    <source>
        <dbReference type="PROSITE-ProRule" id="PRU00023"/>
    </source>
</evidence>
<dbReference type="Pfam" id="PF13637">
    <property type="entry name" value="Ank_4"/>
    <property type="match status" value="1"/>
</dbReference>
<comment type="caution">
    <text evidence="3">The sequence shown here is derived from an EMBL/GenBank/DDBJ whole genome shotgun (WGS) entry which is preliminary data.</text>
</comment>
<keyword evidence="2" id="KW-1133">Transmembrane helix</keyword>
<feature type="transmembrane region" description="Helical" evidence="2">
    <location>
        <begin position="429"/>
        <end position="454"/>
    </location>
</feature>